<sequence length="284" mass="31459">MHAIRESNTMKLEEVFEQTHKLPTIPKVVQELIDSFSKDDIDIETIAKKISLDQVITAKVLRLANSAHFGASRQIASVNEAVVVLGFNTVRTLVVASGVTGAFITTPGFDRKRFWKHSLRVATLAKWLSKHAKYNGEIAFTTGMIHSIGEMLIHIVAPELAAKIDQYVENGAADRVALETNNIGFDYVMVGEELARRWNFPIEIQMAVKYQNIPNDQQPSSKLSHLLHLALLLTQNEKNSADVQKLAASLPALSLDALALDIETLNAQLIEIKDLTCGMEEMMG</sequence>
<dbReference type="AlphaFoldDB" id="A0A3S8ZR28"/>
<organism evidence="2 3">
    <name type="scientific">Iodobacter ciconiae</name>
    <dbReference type="NCBI Taxonomy" id="2496266"/>
    <lineage>
        <taxon>Bacteria</taxon>
        <taxon>Pseudomonadati</taxon>
        <taxon>Pseudomonadota</taxon>
        <taxon>Betaproteobacteria</taxon>
        <taxon>Neisseriales</taxon>
        <taxon>Chitinibacteraceae</taxon>
        <taxon>Iodobacter</taxon>
    </lineage>
</organism>
<evidence type="ECO:0000313" key="2">
    <source>
        <dbReference type="EMBL" id="AZN35943.1"/>
    </source>
</evidence>
<proteinExistence type="predicted"/>
<dbReference type="PROSITE" id="PS51833">
    <property type="entry name" value="HDOD"/>
    <property type="match status" value="1"/>
</dbReference>
<dbReference type="EMBL" id="CP034433">
    <property type="protein sequence ID" value="AZN35943.1"/>
    <property type="molecule type" value="Genomic_DNA"/>
</dbReference>
<dbReference type="InterPro" id="IPR013976">
    <property type="entry name" value="HDOD"/>
</dbReference>
<dbReference type="OrthoDB" id="9770715at2"/>
<dbReference type="Pfam" id="PF08668">
    <property type="entry name" value="HDOD"/>
    <property type="match status" value="1"/>
</dbReference>
<dbReference type="PANTHER" id="PTHR33525">
    <property type="match status" value="1"/>
</dbReference>
<dbReference type="InterPro" id="IPR052340">
    <property type="entry name" value="RNase_Y/CdgJ"/>
</dbReference>
<reference evidence="2 3" key="1">
    <citation type="submission" date="2018-12" db="EMBL/GenBank/DDBJ databases">
        <title>Complete genome sequence of Iodobacter sp. H11R3.</title>
        <authorList>
            <person name="Bae J.-W."/>
        </authorList>
    </citation>
    <scope>NUCLEOTIDE SEQUENCE [LARGE SCALE GENOMIC DNA]</scope>
    <source>
        <strain evidence="2 3">H11R3</strain>
    </source>
</reference>
<protein>
    <submittedName>
        <fullName evidence="2">HDOD domain-containing protein</fullName>
    </submittedName>
</protein>
<dbReference type="PANTHER" id="PTHR33525:SF6">
    <property type="entry name" value="HDOD DOMAIN-CONTAINING PROTEIN"/>
    <property type="match status" value="1"/>
</dbReference>
<accession>A0A3S8ZR28</accession>
<keyword evidence="3" id="KW-1185">Reference proteome</keyword>
<gene>
    <name evidence="2" type="ORF">EJO50_05265</name>
</gene>
<dbReference type="KEGG" id="iod:EJO50_05265"/>
<dbReference type="Proteomes" id="UP000282438">
    <property type="component" value="Chromosome"/>
</dbReference>
<evidence type="ECO:0000259" key="1">
    <source>
        <dbReference type="PROSITE" id="PS51833"/>
    </source>
</evidence>
<dbReference type="Gene3D" id="1.10.3210.10">
    <property type="entry name" value="Hypothetical protein af1432"/>
    <property type="match status" value="1"/>
</dbReference>
<feature type="domain" description="HDOD" evidence="1">
    <location>
        <begin position="22"/>
        <end position="214"/>
    </location>
</feature>
<dbReference type="SUPFAM" id="SSF109604">
    <property type="entry name" value="HD-domain/PDEase-like"/>
    <property type="match status" value="1"/>
</dbReference>
<name>A0A3S8ZR28_9NEIS</name>
<evidence type="ECO:0000313" key="3">
    <source>
        <dbReference type="Proteomes" id="UP000282438"/>
    </source>
</evidence>